<organism evidence="5 6">
    <name type="scientific">Desulforhopalus singaporensis</name>
    <dbReference type="NCBI Taxonomy" id="91360"/>
    <lineage>
        <taxon>Bacteria</taxon>
        <taxon>Pseudomonadati</taxon>
        <taxon>Thermodesulfobacteriota</taxon>
        <taxon>Desulfobulbia</taxon>
        <taxon>Desulfobulbales</taxon>
        <taxon>Desulfocapsaceae</taxon>
        <taxon>Desulforhopalus</taxon>
    </lineage>
</organism>
<evidence type="ECO:0000313" key="5">
    <source>
        <dbReference type="EMBL" id="SDO54577.1"/>
    </source>
</evidence>
<evidence type="ECO:0000313" key="6">
    <source>
        <dbReference type="Proteomes" id="UP000199073"/>
    </source>
</evidence>
<dbReference type="SUPFAM" id="SSF53223">
    <property type="entry name" value="Aminoacid dehydrogenase-like, N-terminal domain"/>
    <property type="match status" value="1"/>
</dbReference>
<dbReference type="PANTHER" id="PTHR11606:SF24">
    <property type="entry name" value="NAD-SPECIFIC GLUTAMATE DEHYDROGENASE"/>
    <property type="match status" value="1"/>
</dbReference>
<dbReference type="GO" id="GO:0006538">
    <property type="term" value="P:L-glutamate catabolic process"/>
    <property type="evidence" value="ECO:0007669"/>
    <property type="project" value="InterPro"/>
</dbReference>
<comment type="similarity">
    <text evidence="1">Belongs to the Glu/Leu/Phe/Val dehydrogenases family.</text>
</comment>
<reference evidence="5 6" key="1">
    <citation type="submission" date="2016-10" db="EMBL/GenBank/DDBJ databases">
        <authorList>
            <person name="de Groot N.N."/>
        </authorList>
    </citation>
    <scope>NUCLEOTIDE SEQUENCE [LARGE SCALE GENOMIC DNA]</scope>
    <source>
        <strain evidence="5 6">DSM 12130</strain>
    </source>
</reference>
<dbReference type="OrthoDB" id="19378at2"/>
<dbReference type="Pfam" id="PF00208">
    <property type="entry name" value="ELFV_dehydrog"/>
    <property type="match status" value="1"/>
</dbReference>
<sequence>MKSTTNLDSLSSGRLTEPTNSSEIIQMAEDAGLDSRLLYEAVIDLSGNGLLTANCINFAAGILLKDLGLPGYFFEHITKQELTHLLQSIALSIRVVDGKAALFGRVAHIDFNLSYGEGGQRVRIATEETRDSMEAMLEEQITGRRRDYYYSPENKYYTYIIRSGTVKDFDPKKFDESPFLFSLVGTESEMPQPTRKRYQSFLRAAKKEVIPLIQVYNLPETGETRLMFNSDFELPRLPILRKILEDLGFELVRAYWEPYLSMEGVTSSVCSLYIRGEITRKEENAITRNLRDFLSFSQSSVAKLYLNGAIDFKEMLFAGNCIDFAHLFIFNETENPTDHQILNHLVNKDHQDAFAKRVQDSNKSTYGYDIIESAVKKNPDLIRDLYAMFAARFDPAGRTHPSETELEEQWQKFDKKIRGRFIDFAIGYNIFRFIFKMVSCTLKTNFYCENKRSFSFRFDNRILDPLVFSQPVYGIFFVNGHYSRGTHMRAGDIARGGLRLIRVTRSNHESELAGAVLLNYALGPKAQRIKHKDICESGSKGVVVPHPGYARCSREAMFDYTEGIMDLIQVDEKCVIDYYGMPEMIFFGPDEGTAQHMDMIALRAKERNYAHWRTLTTGKSFGIPHDTYGMLDSGDCFGLFDQTDKGVELQIEGKSRVISTDTGKIYDEIGESIALSGMTTSSIMSTFRALIDHYGAREEELNLMITGGPDGDLGANEIQCYKGKICLLIDGGSILFDPEGLDKKELRKLAFARHTNPRLNSLAYPDDKLGAKGFKVPLGATNLTLFDGTVIDDGSLFHRNFLTSKQNRKYLEMADIKAFIPCGGFKDTINHSNVQQFVANFQELQFIVEGANVFFDDSARRHIATDTTIKQIKDSSANKGGVFSSSIAEVLTAFILGDQYESKLEGDLSTKWGLVKNILTLVEQLARQETKMLVKLYEQTPDIPLFDYSQRSSEQIFALQETLEQQIDSLIANDEMVDYVLTQYVPHILIDKIGLDSIKEILNHQELHTYRNTILTKKTASLAFYKFGTQWDDFIKKLDKNFDKTLKSVIGN</sequence>
<dbReference type="GO" id="GO:0004069">
    <property type="term" value="F:L-aspartate:2-oxoglutarate aminotransferase activity"/>
    <property type="evidence" value="ECO:0007669"/>
    <property type="project" value="InterPro"/>
</dbReference>
<dbReference type="STRING" id="91360.SAMN05660330_00478"/>
<keyword evidence="6" id="KW-1185">Reference proteome</keyword>
<keyword evidence="2" id="KW-0560">Oxidoreductase</keyword>
<dbReference type="InterPro" id="IPR006096">
    <property type="entry name" value="Glu/Leu/Phe/Val/Trp_DH_C"/>
</dbReference>
<evidence type="ECO:0000256" key="2">
    <source>
        <dbReference type="ARBA" id="ARBA00023002"/>
    </source>
</evidence>
<dbReference type="SMART" id="SM00839">
    <property type="entry name" value="ELFV_dehydrog"/>
    <property type="match status" value="1"/>
</dbReference>
<proteinExistence type="inferred from homology"/>
<dbReference type="EMBL" id="FNJI01000003">
    <property type="protein sequence ID" value="SDO54577.1"/>
    <property type="molecule type" value="Genomic_DNA"/>
</dbReference>
<name>A0A1H0KF67_9BACT</name>
<evidence type="ECO:0000259" key="4">
    <source>
        <dbReference type="SMART" id="SM00839"/>
    </source>
</evidence>
<feature type="domain" description="Glutamate/phenylalanine/leucine/valine/L-tryptophan dehydrogenase C-terminal" evidence="4">
    <location>
        <begin position="672"/>
        <end position="964"/>
    </location>
</feature>
<protein>
    <submittedName>
        <fullName evidence="5">Glutamate dehydrogenase</fullName>
    </submittedName>
</protein>
<dbReference type="InterPro" id="IPR036291">
    <property type="entry name" value="NAD(P)-bd_dom_sf"/>
</dbReference>
<gene>
    <name evidence="5" type="ORF">SAMN05660330_00478</name>
</gene>
<dbReference type="InterPro" id="IPR028971">
    <property type="entry name" value="NAD-GDH_cat"/>
</dbReference>
<evidence type="ECO:0000256" key="1">
    <source>
        <dbReference type="ARBA" id="ARBA00006382"/>
    </source>
</evidence>
<accession>A0A1H0KF67</accession>
<dbReference type="GO" id="GO:0004352">
    <property type="term" value="F:glutamate dehydrogenase (NAD+) activity"/>
    <property type="evidence" value="ECO:0007669"/>
    <property type="project" value="InterPro"/>
</dbReference>
<dbReference type="SUPFAM" id="SSF51735">
    <property type="entry name" value="NAD(P)-binding Rossmann-fold domains"/>
    <property type="match status" value="1"/>
</dbReference>
<dbReference type="Proteomes" id="UP000199073">
    <property type="component" value="Unassembled WGS sequence"/>
</dbReference>
<evidence type="ECO:0000256" key="3">
    <source>
        <dbReference type="ARBA" id="ARBA00023027"/>
    </source>
</evidence>
<dbReference type="InterPro" id="IPR046346">
    <property type="entry name" value="Aminoacid_DH-like_N_sf"/>
</dbReference>
<dbReference type="Gene3D" id="3.40.50.720">
    <property type="entry name" value="NAD(P)-binding Rossmann-like Domain"/>
    <property type="match status" value="1"/>
</dbReference>
<dbReference type="Pfam" id="PF05088">
    <property type="entry name" value="Bac_GDH_CD"/>
    <property type="match status" value="1"/>
</dbReference>
<keyword evidence="3" id="KW-0520">NAD</keyword>
<dbReference type="AlphaFoldDB" id="A0A1H0KF67"/>
<dbReference type="PANTHER" id="PTHR11606">
    <property type="entry name" value="GLUTAMATE DEHYDROGENASE"/>
    <property type="match status" value="1"/>
</dbReference>